<protein>
    <submittedName>
        <fullName evidence="2">Pimeloyl-ACP methyl ester carboxylesterase</fullName>
    </submittedName>
</protein>
<gene>
    <name evidence="2" type="ORF">JOC94_000991</name>
</gene>
<accession>A0ABS2R309</accession>
<dbReference type="InterPro" id="IPR029058">
    <property type="entry name" value="AB_hydrolase_fold"/>
</dbReference>
<dbReference type="PANTHER" id="PTHR43798">
    <property type="entry name" value="MONOACYLGLYCEROL LIPASE"/>
    <property type="match status" value="1"/>
</dbReference>
<name>A0ABS2R309_9BACI</name>
<dbReference type="InterPro" id="IPR000073">
    <property type="entry name" value="AB_hydrolase_1"/>
</dbReference>
<dbReference type="SUPFAM" id="SSF53474">
    <property type="entry name" value="alpha/beta-Hydrolases"/>
    <property type="match status" value="1"/>
</dbReference>
<dbReference type="Pfam" id="PF00561">
    <property type="entry name" value="Abhydrolase_1"/>
    <property type="match status" value="1"/>
</dbReference>
<reference evidence="2 3" key="1">
    <citation type="submission" date="2021-01" db="EMBL/GenBank/DDBJ databases">
        <title>Genomic Encyclopedia of Type Strains, Phase IV (KMG-IV): sequencing the most valuable type-strain genomes for metagenomic binning, comparative biology and taxonomic classification.</title>
        <authorList>
            <person name="Goeker M."/>
        </authorList>
    </citation>
    <scope>NUCLEOTIDE SEQUENCE [LARGE SCALE GENOMIC DNA]</scope>
    <source>
        <strain evidence="2 3">DSM 105453</strain>
    </source>
</reference>
<keyword evidence="3" id="KW-1185">Reference proteome</keyword>
<evidence type="ECO:0000259" key="1">
    <source>
        <dbReference type="Pfam" id="PF00561"/>
    </source>
</evidence>
<evidence type="ECO:0000313" key="3">
    <source>
        <dbReference type="Proteomes" id="UP000823485"/>
    </source>
</evidence>
<dbReference type="PRINTS" id="PR00412">
    <property type="entry name" value="EPOXHYDRLASE"/>
</dbReference>
<feature type="domain" description="AB hydrolase-1" evidence="1">
    <location>
        <begin position="30"/>
        <end position="262"/>
    </location>
</feature>
<dbReference type="EMBL" id="JAFBFH010000004">
    <property type="protein sequence ID" value="MBM7714021.1"/>
    <property type="molecule type" value="Genomic_DNA"/>
</dbReference>
<evidence type="ECO:0000313" key="2">
    <source>
        <dbReference type="EMBL" id="MBM7714021.1"/>
    </source>
</evidence>
<dbReference type="InterPro" id="IPR000639">
    <property type="entry name" value="Epox_hydrolase-like"/>
</dbReference>
<dbReference type="Proteomes" id="UP000823485">
    <property type="component" value="Unassembled WGS sequence"/>
</dbReference>
<dbReference type="InterPro" id="IPR050266">
    <property type="entry name" value="AB_hydrolase_sf"/>
</dbReference>
<dbReference type="RefSeq" id="WP_253191870.1">
    <property type="nucleotide sequence ID" value="NZ_JAFBFH010000004.1"/>
</dbReference>
<comment type="caution">
    <text evidence="2">The sequence shown here is derived from an EMBL/GenBank/DDBJ whole genome shotgun (WGS) entry which is preliminary data.</text>
</comment>
<dbReference type="PRINTS" id="PR00111">
    <property type="entry name" value="ABHYDROLASE"/>
</dbReference>
<dbReference type="PANTHER" id="PTHR43798:SF33">
    <property type="entry name" value="HYDROLASE, PUTATIVE (AFU_ORTHOLOGUE AFUA_2G14860)-RELATED"/>
    <property type="match status" value="1"/>
</dbReference>
<dbReference type="Gene3D" id="3.40.50.1820">
    <property type="entry name" value="alpha/beta hydrolase"/>
    <property type="match status" value="1"/>
</dbReference>
<sequence>MGTNLIGKTAEINGFRIYYEESKNMEQRQTLVMLHGFLSSSFSFRKLIPYLTNDYHVICVDMPPFGKSDKSKKYFYSYKNIAETVLQLTDTLGIRTFSLTGHSMGGQIALNMMLHHPEKIKKAILLASSSYYKRAKKHHVLASYLPFFSQFVKHYLGRTGVIGNLKNVVYDQSLIDRTMIQGYAEQFEDSRIFSALARMIRHREGDLPEECLRKIQTPCLLIWGEHDRIVPLQIGERLVQDLPNSQLVVLKNTGHLLPEEKPQKVYEQIRKFLNT</sequence>
<proteinExistence type="predicted"/>
<organism evidence="2 3">
    <name type="scientific">Siminovitchia thermophila</name>
    <dbReference type="NCBI Taxonomy" id="1245522"/>
    <lineage>
        <taxon>Bacteria</taxon>
        <taxon>Bacillati</taxon>
        <taxon>Bacillota</taxon>
        <taxon>Bacilli</taxon>
        <taxon>Bacillales</taxon>
        <taxon>Bacillaceae</taxon>
        <taxon>Siminovitchia</taxon>
    </lineage>
</organism>